<protein>
    <submittedName>
        <fullName evidence="3">Anti-sigma factor antagonist</fullName>
    </submittedName>
</protein>
<dbReference type="InterPro" id="IPR036513">
    <property type="entry name" value="STAS_dom_sf"/>
</dbReference>
<evidence type="ECO:0000256" key="1">
    <source>
        <dbReference type="SAM" id="Phobius"/>
    </source>
</evidence>
<sequence>MEMLRPHNGIIILKIPTDLDTENVVSLQPRLEALVDEHAENIILDFTNVTFIDSTGIGAIVFLFKRLTSQRRTLSLLKVSGQPYKLMTMLRVENAIPFIENITECESNRSA</sequence>
<dbReference type="InterPro" id="IPR002645">
    <property type="entry name" value="STAS_dom"/>
</dbReference>
<keyword evidence="1" id="KW-1133">Transmembrane helix</keyword>
<dbReference type="PROSITE" id="PS50801">
    <property type="entry name" value="STAS"/>
    <property type="match status" value="1"/>
</dbReference>
<dbReference type="GO" id="GO:0043856">
    <property type="term" value="F:anti-sigma factor antagonist activity"/>
    <property type="evidence" value="ECO:0007669"/>
    <property type="project" value="TreeGrafter"/>
</dbReference>
<dbReference type="OrthoDB" id="9796076at2"/>
<evidence type="ECO:0000259" key="2">
    <source>
        <dbReference type="PROSITE" id="PS50801"/>
    </source>
</evidence>
<dbReference type="KEGG" id="mya:MORIYA_1028"/>
<name>A0A330LMR6_9GAMM</name>
<dbReference type="SUPFAM" id="SSF52091">
    <property type="entry name" value="SpoIIaa-like"/>
    <property type="match status" value="1"/>
</dbReference>
<evidence type="ECO:0000313" key="4">
    <source>
        <dbReference type="Proteomes" id="UP000250163"/>
    </source>
</evidence>
<feature type="domain" description="STAS" evidence="2">
    <location>
        <begin position="1"/>
        <end position="111"/>
    </location>
</feature>
<dbReference type="Gene3D" id="3.30.750.24">
    <property type="entry name" value="STAS domain"/>
    <property type="match status" value="1"/>
</dbReference>
<dbReference type="RefSeq" id="WP_112713161.1">
    <property type="nucleotide sequence ID" value="NZ_LS483250.1"/>
</dbReference>
<dbReference type="PANTHER" id="PTHR33495:SF2">
    <property type="entry name" value="ANTI-SIGMA FACTOR ANTAGONIST TM_1081-RELATED"/>
    <property type="match status" value="1"/>
</dbReference>
<keyword evidence="1" id="KW-0812">Transmembrane</keyword>
<dbReference type="PANTHER" id="PTHR33495">
    <property type="entry name" value="ANTI-SIGMA FACTOR ANTAGONIST TM_1081-RELATED-RELATED"/>
    <property type="match status" value="1"/>
</dbReference>
<evidence type="ECO:0000313" key="3">
    <source>
        <dbReference type="EMBL" id="SQD77506.1"/>
    </source>
</evidence>
<keyword evidence="1" id="KW-0472">Membrane</keyword>
<reference evidence="4" key="1">
    <citation type="submission" date="2018-05" db="EMBL/GenBank/DDBJ databases">
        <authorList>
            <person name="Cea G.-C."/>
            <person name="William W."/>
        </authorList>
    </citation>
    <scope>NUCLEOTIDE SEQUENCE [LARGE SCALE GENOMIC DNA]</scope>
    <source>
        <strain evidence="4">DB21MT 5</strain>
    </source>
</reference>
<dbReference type="EMBL" id="LS483250">
    <property type="protein sequence ID" value="SQD77506.1"/>
    <property type="molecule type" value="Genomic_DNA"/>
</dbReference>
<keyword evidence="4" id="KW-1185">Reference proteome</keyword>
<feature type="transmembrane region" description="Helical" evidence="1">
    <location>
        <begin position="42"/>
        <end position="64"/>
    </location>
</feature>
<dbReference type="Proteomes" id="UP000250163">
    <property type="component" value="Chromosome MORIYA"/>
</dbReference>
<dbReference type="CDD" id="cd07043">
    <property type="entry name" value="STAS_anti-anti-sigma_factors"/>
    <property type="match status" value="1"/>
</dbReference>
<dbReference type="AlphaFoldDB" id="A0A330LMR6"/>
<dbReference type="Pfam" id="PF01740">
    <property type="entry name" value="STAS"/>
    <property type="match status" value="1"/>
</dbReference>
<gene>
    <name evidence="3" type="ORF">MORIYA_1028</name>
</gene>
<organism evidence="3 4">
    <name type="scientific">Moritella yayanosii</name>
    <dbReference type="NCBI Taxonomy" id="69539"/>
    <lineage>
        <taxon>Bacteria</taxon>
        <taxon>Pseudomonadati</taxon>
        <taxon>Pseudomonadota</taxon>
        <taxon>Gammaproteobacteria</taxon>
        <taxon>Alteromonadales</taxon>
        <taxon>Moritellaceae</taxon>
        <taxon>Moritella</taxon>
    </lineage>
</organism>
<accession>A0A330LMR6</accession>
<proteinExistence type="predicted"/>